<name>A0AAV3XB88_9CYAN</name>
<gene>
    <name evidence="1" type="ORF">MiSe_34200</name>
</gene>
<evidence type="ECO:0000313" key="2">
    <source>
        <dbReference type="Proteomes" id="UP001050975"/>
    </source>
</evidence>
<organism evidence="1 2">
    <name type="scientific">Microseira wollei NIES-4236</name>
    <dbReference type="NCBI Taxonomy" id="2530354"/>
    <lineage>
        <taxon>Bacteria</taxon>
        <taxon>Bacillati</taxon>
        <taxon>Cyanobacteriota</taxon>
        <taxon>Cyanophyceae</taxon>
        <taxon>Oscillatoriophycideae</taxon>
        <taxon>Aerosakkonematales</taxon>
        <taxon>Aerosakkonemataceae</taxon>
        <taxon>Microseira</taxon>
    </lineage>
</organism>
<proteinExistence type="predicted"/>
<keyword evidence="2" id="KW-1185">Reference proteome</keyword>
<dbReference type="EMBL" id="BLAY01000049">
    <property type="protein sequence ID" value="GET38661.1"/>
    <property type="molecule type" value="Genomic_DNA"/>
</dbReference>
<accession>A0AAV3XB88</accession>
<dbReference type="RefSeq" id="WP_226582689.1">
    <property type="nucleotide sequence ID" value="NZ_BLAY01000049.1"/>
</dbReference>
<comment type="caution">
    <text evidence="1">The sequence shown here is derived from an EMBL/GenBank/DDBJ whole genome shotgun (WGS) entry which is preliminary data.</text>
</comment>
<evidence type="ECO:0000313" key="1">
    <source>
        <dbReference type="EMBL" id="GET38661.1"/>
    </source>
</evidence>
<reference evidence="1" key="1">
    <citation type="submission" date="2019-10" db="EMBL/GenBank/DDBJ databases">
        <title>Draft genome sequece of Microseira wollei NIES-4236.</title>
        <authorList>
            <person name="Yamaguchi H."/>
            <person name="Suzuki S."/>
            <person name="Kawachi M."/>
        </authorList>
    </citation>
    <scope>NUCLEOTIDE SEQUENCE</scope>
    <source>
        <strain evidence="1">NIES-4236</strain>
    </source>
</reference>
<sequence length="111" mass="12748">MKYFFLSEGWAVSRVWSSDGLWNEIAWRRQPNIRRLNLCLVEKNEILWLYRVEDAILTVEVKPIDPNQVSQAAQSISHVILKRLITGDQVLDRLGAAEATCQLVNIQSVVL</sequence>
<dbReference type="AlphaFoldDB" id="A0AAV3XB88"/>
<protein>
    <submittedName>
        <fullName evidence="1">Uncharacterized protein</fullName>
    </submittedName>
</protein>
<dbReference type="Proteomes" id="UP001050975">
    <property type="component" value="Unassembled WGS sequence"/>
</dbReference>